<feature type="region of interest" description="Disordered" evidence="1">
    <location>
        <begin position="1"/>
        <end position="38"/>
    </location>
</feature>
<organism evidence="3 4">
    <name type="scientific">Amycolatopsis halotolerans</name>
    <dbReference type="NCBI Taxonomy" id="330083"/>
    <lineage>
        <taxon>Bacteria</taxon>
        <taxon>Bacillati</taxon>
        <taxon>Actinomycetota</taxon>
        <taxon>Actinomycetes</taxon>
        <taxon>Pseudonocardiales</taxon>
        <taxon>Pseudonocardiaceae</taxon>
        <taxon>Amycolatopsis</taxon>
    </lineage>
</organism>
<protein>
    <submittedName>
        <fullName evidence="3">Uncharacterized protein</fullName>
    </submittedName>
</protein>
<feature type="transmembrane region" description="Helical" evidence="2">
    <location>
        <begin position="40"/>
        <end position="61"/>
    </location>
</feature>
<keyword evidence="2" id="KW-1133">Transmembrane helix</keyword>
<proteinExistence type="predicted"/>
<evidence type="ECO:0000256" key="2">
    <source>
        <dbReference type="SAM" id="Phobius"/>
    </source>
</evidence>
<reference evidence="4" key="1">
    <citation type="journal article" date="2019" name="Int. J. Syst. Evol. Microbiol.">
        <title>The Global Catalogue of Microorganisms (GCM) 10K type strain sequencing project: providing services to taxonomists for standard genome sequencing and annotation.</title>
        <authorList>
            <consortium name="The Broad Institute Genomics Platform"/>
            <consortium name="The Broad Institute Genome Sequencing Center for Infectious Disease"/>
            <person name="Wu L."/>
            <person name="Ma J."/>
        </authorList>
    </citation>
    <scope>NUCLEOTIDE SEQUENCE [LARGE SCALE GENOMIC DNA]</scope>
    <source>
        <strain evidence="4">CGMCC 4.7682</strain>
    </source>
</reference>
<dbReference type="RefSeq" id="WP_377869859.1">
    <property type="nucleotide sequence ID" value="NZ_JBHMAY010000017.1"/>
</dbReference>
<feature type="compositionally biased region" description="Pro residues" evidence="1">
    <location>
        <begin position="20"/>
        <end position="33"/>
    </location>
</feature>
<name>A0ABV7QG16_9PSEU</name>
<comment type="caution">
    <text evidence="3">The sequence shown here is derived from an EMBL/GenBank/DDBJ whole genome shotgun (WGS) entry which is preliminary data.</text>
</comment>
<keyword evidence="2" id="KW-0472">Membrane</keyword>
<evidence type="ECO:0000313" key="4">
    <source>
        <dbReference type="Proteomes" id="UP001595764"/>
    </source>
</evidence>
<sequence length="226" mass="23875">MSHPQFTPGTPGLSDTAPIPAVPAQPGPPPSGPPRNNRTLLLRGAGLVAIAVVAGLVWYLIRHESTPDTPVAEPPATTTKPAFDYKLAEGPVKATDCAANAYTDAKKFFQDNPCKSLARALYTVQSGDAKALVSVVLVTMPDAAKATELKQLTDRDGTGNVSDLVRDGTFHDTDAPKLSGDQAAYESKASGAEVTIVLTDFYYGHHDKQLLARIAKNAVKLSGKLR</sequence>
<gene>
    <name evidence="3" type="ORF">ACFORO_13185</name>
</gene>
<evidence type="ECO:0000256" key="1">
    <source>
        <dbReference type="SAM" id="MobiDB-lite"/>
    </source>
</evidence>
<accession>A0ABV7QG16</accession>
<evidence type="ECO:0000313" key="3">
    <source>
        <dbReference type="EMBL" id="MFC3511124.1"/>
    </source>
</evidence>
<keyword evidence="4" id="KW-1185">Reference proteome</keyword>
<dbReference type="EMBL" id="JBHRWI010000016">
    <property type="protein sequence ID" value="MFC3511124.1"/>
    <property type="molecule type" value="Genomic_DNA"/>
</dbReference>
<dbReference type="Proteomes" id="UP001595764">
    <property type="component" value="Unassembled WGS sequence"/>
</dbReference>
<keyword evidence="2" id="KW-0812">Transmembrane</keyword>